<dbReference type="AlphaFoldDB" id="A0A8S9IIT4"/>
<dbReference type="PROSITE" id="PS00107">
    <property type="entry name" value="PROTEIN_KINASE_ATP"/>
    <property type="match status" value="1"/>
</dbReference>
<dbReference type="Pfam" id="PF07714">
    <property type="entry name" value="PK_Tyr_Ser-Thr"/>
    <property type="match status" value="1"/>
</dbReference>
<keyword evidence="5" id="KW-0597">Phosphoprotein</keyword>
<dbReference type="PANTHER" id="PTHR47987:SF34">
    <property type="entry name" value="RECEPTOR-LIKE CYTOSOLIC SERINE_THREONINE-PROTEIN KINASE RBK1"/>
    <property type="match status" value="1"/>
</dbReference>
<dbReference type="GO" id="GO:0004674">
    <property type="term" value="F:protein serine/threonine kinase activity"/>
    <property type="evidence" value="ECO:0007669"/>
    <property type="project" value="UniProtKB-KW"/>
</dbReference>
<feature type="domain" description="Protein kinase" evidence="14">
    <location>
        <begin position="262"/>
        <end position="539"/>
    </location>
</feature>
<keyword evidence="4" id="KW-0723">Serine/threonine-protein kinase</keyword>
<dbReference type="PANTHER" id="PTHR47987">
    <property type="entry name" value="OS08G0249100 PROTEIN"/>
    <property type="match status" value="1"/>
</dbReference>
<accession>A0A8S9IIT4</accession>
<dbReference type="PROSITE" id="PS00108">
    <property type="entry name" value="PROTEIN_KINASE_ST"/>
    <property type="match status" value="1"/>
</dbReference>
<dbReference type="InterPro" id="IPR011009">
    <property type="entry name" value="Kinase-like_dom_sf"/>
</dbReference>
<dbReference type="EMBL" id="QGKY02001015">
    <property type="protein sequence ID" value="KAF2570020.1"/>
    <property type="molecule type" value="Genomic_DNA"/>
</dbReference>
<evidence type="ECO:0000259" key="14">
    <source>
        <dbReference type="PROSITE" id="PS50011"/>
    </source>
</evidence>
<dbReference type="GO" id="GO:0051020">
    <property type="term" value="F:GTPase binding"/>
    <property type="evidence" value="ECO:0007669"/>
    <property type="project" value="UniProtKB-ARBA"/>
</dbReference>
<evidence type="ECO:0000256" key="4">
    <source>
        <dbReference type="ARBA" id="ARBA00022527"/>
    </source>
</evidence>
<dbReference type="GO" id="GO:0005524">
    <property type="term" value="F:ATP binding"/>
    <property type="evidence" value="ECO:0007669"/>
    <property type="project" value="UniProtKB-UniRule"/>
</dbReference>
<comment type="catalytic activity">
    <reaction evidence="10">
        <text>L-threonyl-[protein] + ATP = O-phospho-L-threonyl-[protein] + ADP + H(+)</text>
        <dbReference type="Rhea" id="RHEA:46608"/>
        <dbReference type="Rhea" id="RHEA-COMP:11060"/>
        <dbReference type="Rhea" id="RHEA-COMP:11605"/>
        <dbReference type="ChEBI" id="CHEBI:15378"/>
        <dbReference type="ChEBI" id="CHEBI:30013"/>
        <dbReference type="ChEBI" id="CHEBI:30616"/>
        <dbReference type="ChEBI" id="CHEBI:61977"/>
        <dbReference type="ChEBI" id="CHEBI:456216"/>
        <dbReference type="EC" id="2.7.11.1"/>
    </reaction>
</comment>
<sequence length="577" mass="65096">MAVEEIEKKKESKEDQEEIELHRNDLGLEHSSSSGVLGITIMMDPDIDNSSTYYSTCSSCSPDDELSSISSPFSNTPNKIWDFNLIPRLPLLLEGNTEKEEEIEKKKESKEDQEEIELHRNDLGLEHSSSSGVLGITIMMDPDIDNSSTYYSTCSSCSPDDELSSISSPFSNTPNKIVSSSYHGGLQWNKMIESIKKKSIRRFTVIPLLASYELTRKNLRRKQPKFPFANSENGFPCERFFMPKPSWRNFTYEELAAATDDFNPENMIGKGGHAEVYKGVLPDGETVAIKKLMSHAKEEEDRVSDFLSELGIIAHVNHPNAARLRGFSSDRGLHFVLEYAPHGSLSTKLFGSEECLEWKIRYKVALGIADGLSYLHNVCPRRIIHRDIKASNILLSRDYDAQISDFGLAKWLPENWAHHVVFPIEGTFGYMAPEYFIHGIVDEKIDVFAFGVLLLEIITSRRAVDTASRQSIVAWAKPFLEKNSVEDIVDPRLGNEFDPTEMKRVMLTASMCIHHIATMRPDMTRVVQLLRGEDGPAELQQKPGEGGAVIVNACDLQDHTSSSYLNELIRHRQLLME</sequence>
<evidence type="ECO:0000256" key="13">
    <source>
        <dbReference type="PROSITE-ProRule" id="PRU10141"/>
    </source>
</evidence>
<dbReference type="Gene3D" id="3.30.200.20">
    <property type="entry name" value="Phosphorylase Kinase, domain 1"/>
    <property type="match status" value="1"/>
</dbReference>
<dbReference type="InterPro" id="IPR001245">
    <property type="entry name" value="Ser-Thr/Tyr_kinase_cat_dom"/>
</dbReference>
<evidence type="ECO:0000256" key="2">
    <source>
        <dbReference type="ARBA" id="ARBA00012513"/>
    </source>
</evidence>
<keyword evidence="7 13" id="KW-0547">Nucleotide-binding</keyword>
<dbReference type="FunFam" id="1.10.510.10:FF:000335">
    <property type="entry name" value="receptor-like cytosolic serine/threonine-protein kinase RBK2"/>
    <property type="match status" value="1"/>
</dbReference>
<gene>
    <name evidence="15" type="ORF">F2Q70_00006355</name>
</gene>
<comment type="subcellular location">
    <subcellularLocation>
        <location evidence="1">Cytoplasm</location>
    </subcellularLocation>
</comment>
<evidence type="ECO:0000256" key="12">
    <source>
        <dbReference type="ARBA" id="ARBA00063228"/>
    </source>
</evidence>
<keyword evidence="9 13" id="KW-0067">ATP-binding</keyword>
<dbReference type="InterPro" id="IPR046958">
    <property type="entry name" value="RBK1/2/STUNTED"/>
</dbReference>
<keyword evidence="8" id="KW-0418">Kinase</keyword>
<evidence type="ECO:0000256" key="8">
    <source>
        <dbReference type="ARBA" id="ARBA00022777"/>
    </source>
</evidence>
<dbReference type="PROSITE" id="PS50011">
    <property type="entry name" value="PROTEIN_KINASE_DOM"/>
    <property type="match status" value="1"/>
</dbReference>
<comment type="subunit">
    <text evidence="12">Interacts with ARAC5 and ARAC10.</text>
</comment>
<evidence type="ECO:0000256" key="7">
    <source>
        <dbReference type="ARBA" id="ARBA00022741"/>
    </source>
</evidence>
<comment type="caution">
    <text evidence="15">The sequence shown here is derived from an EMBL/GenBank/DDBJ whole genome shotgun (WGS) entry which is preliminary data.</text>
</comment>
<dbReference type="EC" id="2.7.11.1" evidence="2"/>
<name>A0A8S9IIT4_BRACR</name>
<dbReference type="GO" id="GO:0005737">
    <property type="term" value="C:cytoplasm"/>
    <property type="evidence" value="ECO:0007669"/>
    <property type="project" value="UniProtKB-SubCell"/>
</dbReference>
<dbReference type="Gene3D" id="1.10.510.10">
    <property type="entry name" value="Transferase(Phosphotransferase) domain 1"/>
    <property type="match status" value="1"/>
</dbReference>
<dbReference type="SUPFAM" id="SSF56112">
    <property type="entry name" value="Protein kinase-like (PK-like)"/>
    <property type="match status" value="1"/>
</dbReference>
<keyword evidence="3" id="KW-0963">Cytoplasm</keyword>
<evidence type="ECO:0000256" key="9">
    <source>
        <dbReference type="ARBA" id="ARBA00022840"/>
    </source>
</evidence>
<protein>
    <recommendedName>
        <fullName evidence="2">non-specific serine/threonine protein kinase</fullName>
        <ecNumber evidence="2">2.7.11.1</ecNumber>
    </recommendedName>
</protein>
<evidence type="ECO:0000256" key="5">
    <source>
        <dbReference type="ARBA" id="ARBA00022553"/>
    </source>
</evidence>
<dbReference type="FunFam" id="3.30.200.20:FF:000558">
    <property type="entry name" value="Receptor-like cytosolic serine/threonine-protein kinase RBK1"/>
    <property type="match status" value="1"/>
</dbReference>
<keyword evidence="6" id="KW-0808">Transferase</keyword>
<feature type="binding site" evidence="13">
    <location>
        <position position="291"/>
    </location>
    <ligand>
        <name>ATP</name>
        <dbReference type="ChEBI" id="CHEBI:30616"/>
    </ligand>
</feature>
<dbReference type="InterPro" id="IPR008271">
    <property type="entry name" value="Ser/Thr_kinase_AS"/>
</dbReference>
<dbReference type="InterPro" id="IPR000719">
    <property type="entry name" value="Prot_kinase_dom"/>
</dbReference>
<evidence type="ECO:0000256" key="10">
    <source>
        <dbReference type="ARBA" id="ARBA00047899"/>
    </source>
</evidence>
<dbReference type="SMART" id="SM00220">
    <property type="entry name" value="S_TKc"/>
    <property type="match status" value="1"/>
</dbReference>
<evidence type="ECO:0000256" key="6">
    <source>
        <dbReference type="ARBA" id="ARBA00022679"/>
    </source>
</evidence>
<dbReference type="InterPro" id="IPR017441">
    <property type="entry name" value="Protein_kinase_ATP_BS"/>
</dbReference>
<comment type="catalytic activity">
    <reaction evidence="11">
        <text>L-seryl-[protein] + ATP = O-phospho-L-seryl-[protein] + ADP + H(+)</text>
        <dbReference type="Rhea" id="RHEA:17989"/>
        <dbReference type="Rhea" id="RHEA-COMP:9863"/>
        <dbReference type="Rhea" id="RHEA-COMP:11604"/>
        <dbReference type="ChEBI" id="CHEBI:15378"/>
        <dbReference type="ChEBI" id="CHEBI:29999"/>
        <dbReference type="ChEBI" id="CHEBI:30616"/>
        <dbReference type="ChEBI" id="CHEBI:83421"/>
        <dbReference type="ChEBI" id="CHEBI:456216"/>
        <dbReference type="EC" id="2.7.11.1"/>
    </reaction>
</comment>
<proteinExistence type="predicted"/>
<evidence type="ECO:0000256" key="1">
    <source>
        <dbReference type="ARBA" id="ARBA00004496"/>
    </source>
</evidence>
<evidence type="ECO:0000256" key="11">
    <source>
        <dbReference type="ARBA" id="ARBA00048679"/>
    </source>
</evidence>
<organism evidence="15">
    <name type="scientific">Brassica cretica</name>
    <name type="common">Mustard</name>
    <dbReference type="NCBI Taxonomy" id="69181"/>
    <lineage>
        <taxon>Eukaryota</taxon>
        <taxon>Viridiplantae</taxon>
        <taxon>Streptophyta</taxon>
        <taxon>Embryophyta</taxon>
        <taxon>Tracheophyta</taxon>
        <taxon>Spermatophyta</taxon>
        <taxon>Magnoliopsida</taxon>
        <taxon>eudicotyledons</taxon>
        <taxon>Gunneridae</taxon>
        <taxon>Pentapetalae</taxon>
        <taxon>rosids</taxon>
        <taxon>malvids</taxon>
        <taxon>Brassicales</taxon>
        <taxon>Brassicaceae</taxon>
        <taxon>Brassiceae</taxon>
        <taxon>Brassica</taxon>
    </lineage>
</organism>
<evidence type="ECO:0000256" key="3">
    <source>
        <dbReference type="ARBA" id="ARBA00022490"/>
    </source>
</evidence>
<evidence type="ECO:0000313" key="15">
    <source>
        <dbReference type="EMBL" id="KAF2570020.1"/>
    </source>
</evidence>
<reference evidence="15" key="1">
    <citation type="submission" date="2019-12" db="EMBL/GenBank/DDBJ databases">
        <title>Genome sequencing and annotation of Brassica cretica.</title>
        <authorList>
            <person name="Studholme D.J."/>
            <person name="Sarris P.F."/>
        </authorList>
    </citation>
    <scope>NUCLEOTIDE SEQUENCE</scope>
    <source>
        <strain evidence="15">PFS-102/07</strain>
        <tissue evidence="15">Leaf</tissue>
    </source>
</reference>